<evidence type="ECO:0000256" key="4">
    <source>
        <dbReference type="ARBA" id="ARBA00022679"/>
    </source>
</evidence>
<feature type="domain" description="Glycosyl transferase family 51" evidence="11">
    <location>
        <begin position="2"/>
        <end position="85"/>
    </location>
</feature>
<sequence length="140" mass="15869">MTALKIERTYSKNEILQMYLNHSYFGPGAYGIQAAAQLYFSKDAQDLTLSESAILIGLLKAPSRYSPLDYPDRAVKRRNIVLNSMVDYRRISASMSDSLQQLPLEINPDEGKIASAPYFTEFVRQHIFKEYGEEALYSSG</sequence>
<dbReference type="GO" id="GO:0008955">
    <property type="term" value="F:peptidoglycan glycosyltransferase activity"/>
    <property type="evidence" value="ECO:0007669"/>
    <property type="project" value="UniProtKB-EC"/>
</dbReference>
<dbReference type="Gene3D" id="1.10.3810.10">
    <property type="entry name" value="Biosynthetic peptidoglycan transglycosylase-like"/>
    <property type="match status" value="1"/>
</dbReference>
<keyword evidence="6" id="KW-0573">Peptidoglycan synthesis</keyword>
<reference evidence="12" key="1">
    <citation type="journal article" date="2014" name="Front. Microbiol.">
        <title>High frequency of phylogenetically diverse reductive dehalogenase-homologous genes in deep subseafloor sedimentary metagenomes.</title>
        <authorList>
            <person name="Kawai M."/>
            <person name="Futagami T."/>
            <person name="Toyoda A."/>
            <person name="Takaki Y."/>
            <person name="Nishi S."/>
            <person name="Hori S."/>
            <person name="Arai W."/>
            <person name="Tsubouchi T."/>
            <person name="Morono Y."/>
            <person name="Uchiyama I."/>
            <person name="Ito T."/>
            <person name="Fujiyama A."/>
            <person name="Inagaki F."/>
            <person name="Takami H."/>
        </authorList>
    </citation>
    <scope>NUCLEOTIDE SEQUENCE</scope>
    <source>
        <strain evidence="12">Expedition CK06-06</strain>
    </source>
</reference>
<evidence type="ECO:0000256" key="10">
    <source>
        <dbReference type="ARBA" id="ARBA00049902"/>
    </source>
</evidence>
<dbReference type="InterPro" id="IPR050396">
    <property type="entry name" value="Glycosyltr_51/Transpeptidase"/>
</dbReference>
<dbReference type="AlphaFoldDB" id="X0SZ22"/>
<evidence type="ECO:0000256" key="6">
    <source>
        <dbReference type="ARBA" id="ARBA00022984"/>
    </source>
</evidence>
<dbReference type="Pfam" id="PF00912">
    <property type="entry name" value="Transgly"/>
    <property type="match status" value="1"/>
</dbReference>
<dbReference type="InterPro" id="IPR036950">
    <property type="entry name" value="PBP_transglycosylase"/>
</dbReference>
<keyword evidence="4" id="KW-0808">Transferase</keyword>
<keyword evidence="2" id="KW-1003">Cell membrane</keyword>
<feature type="non-terminal residue" evidence="12">
    <location>
        <position position="140"/>
    </location>
</feature>
<dbReference type="InterPro" id="IPR001264">
    <property type="entry name" value="Glyco_trans_51"/>
</dbReference>
<keyword evidence="5" id="KW-0133">Cell shape</keyword>
<dbReference type="InterPro" id="IPR023346">
    <property type="entry name" value="Lysozyme-like_dom_sf"/>
</dbReference>
<keyword evidence="3" id="KW-0328">Glycosyltransferase</keyword>
<keyword evidence="8" id="KW-0961">Cell wall biogenesis/degradation</keyword>
<evidence type="ECO:0000313" key="12">
    <source>
        <dbReference type="EMBL" id="GAF81187.1"/>
    </source>
</evidence>
<dbReference type="GO" id="GO:0071555">
    <property type="term" value="P:cell wall organization"/>
    <property type="evidence" value="ECO:0007669"/>
    <property type="project" value="UniProtKB-KW"/>
</dbReference>
<dbReference type="GO" id="GO:0030288">
    <property type="term" value="C:outer membrane-bounded periplasmic space"/>
    <property type="evidence" value="ECO:0007669"/>
    <property type="project" value="TreeGrafter"/>
</dbReference>
<proteinExistence type="predicted"/>
<dbReference type="GO" id="GO:0008360">
    <property type="term" value="P:regulation of cell shape"/>
    <property type="evidence" value="ECO:0007669"/>
    <property type="project" value="UniProtKB-KW"/>
</dbReference>
<dbReference type="EC" id="2.4.99.28" evidence="9"/>
<evidence type="ECO:0000256" key="7">
    <source>
        <dbReference type="ARBA" id="ARBA00023136"/>
    </source>
</evidence>
<accession>X0SZ22</accession>
<evidence type="ECO:0000256" key="3">
    <source>
        <dbReference type="ARBA" id="ARBA00022676"/>
    </source>
</evidence>
<dbReference type="GO" id="GO:0005886">
    <property type="term" value="C:plasma membrane"/>
    <property type="evidence" value="ECO:0007669"/>
    <property type="project" value="UniProtKB-SubCell"/>
</dbReference>
<dbReference type="SUPFAM" id="SSF53955">
    <property type="entry name" value="Lysozyme-like"/>
    <property type="match status" value="1"/>
</dbReference>
<comment type="subcellular location">
    <subcellularLocation>
        <location evidence="1">Cell membrane</location>
    </subcellularLocation>
</comment>
<evidence type="ECO:0000256" key="1">
    <source>
        <dbReference type="ARBA" id="ARBA00004236"/>
    </source>
</evidence>
<evidence type="ECO:0000256" key="5">
    <source>
        <dbReference type="ARBA" id="ARBA00022960"/>
    </source>
</evidence>
<dbReference type="PANTHER" id="PTHR32282">
    <property type="entry name" value="BINDING PROTEIN TRANSPEPTIDASE, PUTATIVE-RELATED"/>
    <property type="match status" value="1"/>
</dbReference>
<dbReference type="GO" id="GO:0009252">
    <property type="term" value="P:peptidoglycan biosynthetic process"/>
    <property type="evidence" value="ECO:0007669"/>
    <property type="project" value="UniProtKB-KW"/>
</dbReference>
<comment type="caution">
    <text evidence="12">The sequence shown here is derived from an EMBL/GenBank/DDBJ whole genome shotgun (WGS) entry which is preliminary data.</text>
</comment>
<dbReference type="EMBL" id="BARS01002104">
    <property type="protein sequence ID" value="GAF81187.1"/>
    <property type="molecule type" value="Genomic_DNA"/>
</dbReference>
<comment type="catalytic activity">
    <reaction evidence="10">
        <text>[GlcNAc-(1-&gt;4)-Mur2Ac(oyl-L-Ala-gamma-D-Glu-L-Lys-D-Ala-D-Ala)](n)-di-trans,octa-cis-undecaprenyl diphosphate + beta-D-GlcNAc-(1-&gt;4)-Mur2Ac(oyl-L-Ala-gamma-D-Glu-L-Lys-D-Ala-D-Ala)-di-trans,octa-cis-undecaprenyl diphosphate = [GlcNAc-(1-&gt;4)-Mur2Ac(oyl-L-Ala-gamma-D-Glu-L-Lys-D-Ala-D-Ala)](n+1)-di-trans,octa-cis-undecaprenyl diphosphate + di-trans,octa-cis-undecaprenyl diphosphate + H(+)</text>
        <dbReference type="Rhea" id="RHEA:23708"/>
        <dbReference type="Rhea" id="RHEA-COMP:9602"/>
        <dbReference type="Rhea" id="RHEA-COMP:9603"/>
        <dbReference type="ChEBI" id="CHEBI:15378"/>
        <dbReference type="ChEBI" id="CHEBI:58405"/>
        <dbReference type="ChEBI" id="CHEBI:60033"/>
        <dbReference type="ChEBI" id="CHEBI:78435"/>
        <dbReference type="EC" id="2.4.99.28"/>
    </reaction>
</comment>
<dbReference type="PANTHER" id="PTHR32282:SF11">
    <property type="entry name" value="PENICILLIN-BINDING PROTEIN 1B"/>
    <property type="match status" value="1"/>
</dbReference>
<keyword evidence="7" id="KW-0472">Membrane</keyword>
<protein>
    <recommendedName>
        <fullName evidence="9">peptidoglycan glycosyltransferase</fullName>
        <ecNumber evidence="9">2.4.99.28</ecNumber>
    </recommendedName>
</protein>
<evidence type="ECO:0000256" key="2">
    <source>
        <dbReference type="ARBA" id="ARBA00022475"/>
    </source>
</evidence>
<gene>
    <name evidence="12" type="ORF">S01H1_03927</name>
</gene>
<evidence type="ECO:0000259" key="11">
    <source>
        <dbReference type="Pfam" id="PF00912"/>
    </source>
</evidence>
<evidence type="ECO:0000256" key="9">
    <source>
        <dbReference type="ARBA" id="ARBA00044770"/>
    </source>
</evidence>
<evidence type="ECO:0000256" key="8">
    <source>
        <dbReference type="ARBA" id="ARBA00023316"/>
    </source>
</evidence>
<organism evidence="12">
    <name type="scientific">marine sediment metagenome</name>
    <dbReference type="NCBI Taxonomy" id="412755"/>
    <lineage>
        <taxon>unclassified sequences</taxon>
        <taxon>metagenomes</taxon>
        <taxon>ecological metagenomes</taxon>
    </lineage>
</organism>
<name>X0SZ22_9ZZZZ</name>